<evidence type="ECO:0000313" key="1">
    <source>
        <dbReference type="EMBL" id="GIY44894.1"/>
    </source>
</evidence>
<reference evidence="1 2" key="1">
    <citation type="submission" date="2021-06" db="EMBL/GenBank/DDBJ databases">
        <title>Caerostris extrusa draft genome.</title>
        <authorList>
            <person name="Kono N."/>
            <person name="Arakawa K."/>
        </authorList>
    </citation>
    <scope>NUCLEOTIDE SEQUENCE [LARGE SCALE GENOMIC DNA]</scope>
</reference>
<dbReference type="AlphaFoldDB" id="A0AAV4TGN5"/>
<accession>A0AAV4TGN5</accession>
<organism evidence="1 2">
    <name type="scientific">Caerostris extrusa</name>
    <name type="common">Bark spider</name>
    <name type="synonym">Caerostris bankana</name>
    <dbReference type="NCBI Taxonomy" id="172846"/>
    <lineage>
        <taxon>Eukaryota</taxon>
        <taxon>Metazoa</taxon>
        <taxon>Ecdysozoa</taxon>
        <taxon>Arthropoda</taxon>
        <taxon>Chelicerata</taxon>
        <taxon>Arachnida</taxon>
        <taxon>Araneae</taxon>
        <taxon>Araneomorphae</taxon>
        <taxon>Entelegynae</taxon>
        <taxon>Araneoidea</taxon>
        <taxon>Araneidae</taxon>
        <taxon>Caerostris</taxon>
    </lineage>
</organism>
<dbReference type="EMBL" id="BPLR01011209">
    <property type="protein sequence ID" value="GIY44894.1"/>
    <property type="molecule type" value="Genomic_DNA"/>
</dbReference>
<name>A0AAV4TGN5_CAEEX</name>
<dbReference type="Proteomes" id="UP001054945">
    <property type="component" value="Unassembled WGS sequence"/>
</dbReference>
<comment type="caution">
    <text evidence="1">The sequence shown here is derived from an EMBL/GenBank/DDBJ whole genome shotgun (WGS) entry which is preliminary data.</text>
</comment>
<proteinExistence type="predicted"/>
<keyword evidence="2" id="KW-1185">Reference proteome</keyword>
<evidence type="ECO:0000313" key="2">
    <source>
        <dbReference type="Proteomes" id="UP001054945"/>
    </source>
</evidence>
<gene>
    <name evidence="1" type="ORF">CEXT_543011</name>
</gene>
<protein>
    <submittedName>
        <fullName evidence="1">Uncharacterized protein</fullName>
    </submittedName>
</protein>
<sequence>MLFRKHVVFHRYSERKLPEAISEFRALHLRLRTPMKGLTANCIILNLCTYPETYNSIHSLNSNRTLSVQTELSIPQLFKCT</sequence>